<reference evidence="2 3" key="1">
    <citation type="submission" date="2019-07" db="EMBL/GenBank/DDBJ databases">
        <title>De Novo Assembly of kiwifruit Actinidia rufa.</title>
        <authorList>
            <person name="Sugita-Konishi S."/>
            <person name="Sato K."/>
            <person name="Mori E."/>
            <person name="Abe Y."/>
            <person name="Kisaki G."/>
            <person name="Hamano K."/>
            <person name="Suezawa K."/>
            <person name="Otani M."/>
            <person name="Fukuda T."/>
            <person name="Manabe T."/>
            <person name="Gomi K."/>
            <person name="Tabuchi M."/>
            <person name="Akimitsu K."/>
            <person name="Kataoka I."/>
        </authorList>
    </citation>
    <scope>NUCLEOTIDE SEQUENCE [LARGE SCALE GENOMIC DNA]</scope>
    <source>
        <strain evidence="3">cv. Fuchu</strain>
    </source>
</reference>
<feature type="compositionally biased region" description="Basic and acidic residues" evidence="1">
    <location>
        <begin position="114"/>
        <end position="124"/>
    </location>
</feature>
<feature type="compositionally biased region" description="Gly residues" evidence="1">
    <location>
        <begin position="126"/>
        <end position="138"/>
    </location>
</feature>
<dbReference type="EMBL" id="BJWL01000015">
    <property type="protein sequence ID" value="GFZ02002.1"/>
    <property type="molecule type" value="Genomic_DNA"/>
</dbReference>
<sequence length="138" mass="15197">MGIKHLRPIVPTKEMRNHFLVVGIPAETHGMERLYFTYAQNKDWCIKVMVYGVSFPTYMLLLEKAIANKYNLEAGDVITFYKPVQPLHSRNLLTEFVKGGETETDQAQLGTSRNDGRGGGDRGKGGGKFGDSTSGGGD</sequence>
<organism evidence="2 3">
    <name type="scientific">Actinidia rufa</name>
    <dbReference type="NCBI Taxonomy" id="165716"/>
    <lineage>
        <taxon>Eukaryota</taxon>
        <taxon>Viridiplantae</taxon>
        <taxon>Streptophyta</taxon>
        <taxon>Embryophyta</taxon>
        <taxon>Tracheophyta</taxon>
        <taxon>Spermatophyta</taxon>
        <taxon>Magnoliopsida</taxon>
        <taxon>eudicotyledons</taxon>
        <taxon>Gunneridae</taxon>
        <taxon>Pentapetalae</taxon>
        <taxon>asterids</taxon>
        <taxon>Ericales</taxon>
        <taxon>Actinidiaceae</taxon>
        <taxon>Actinidia</taxon>
    </lineage>
</organism>
<name>A0A7J0FTH5_9ERIC</name>
<dbReference type="OrthoDB" id="1588403at2759"/>
<keyword evidence="3" id="KW-1185">Reference proteome</keyword>
<accession>A0A7J0FTH5</accession>
<evidence type="ECO:0000313" key="2">
    <source>
        <dbReference type="EMBL" id="GFZ02002.1"/>
    </source>
</evidence>
<evidence type="ECO:0000313" key="3">
    <source>
        <dbReference type="Proteomes" id="UP000585474"/>
    </source>
</evidence>
<dbReference type="Proteomes" id="UP000585474">
    <property type="component" value="Unassembled WGS sequence"/>
</dbReference>
<comment type="caution">
    <text evidence="2">The sequence shown here is derived from an EMBL/GenBank/DDBJ whole genome shotgun (WGS) entry which is preliminary data.</text>
</comment>
<dbReference type="AlphaFoldDB" id="A0A7J0FTH5"/>
<proteinExistence type="predicted"/>
<evidence type="ECO:0000256" key="1">
    <source>
        <dbReference type="SAM" id="MobiDB-lite"/>
    </source>
</evidence>
<gene>
    <name evidence="2" type="ORF">Acr_15g0006110</name>
</gene>
<feature type="region of interest" description="Disordered" evidence="1">
    <location>
        <begin position="100"/>
        <end position="138"/>
    </location>
</feature>
<protein>
    <submittedName>
        <fullName evidence="2">Uncharacterized protein</fullName>
    </submittedName>
</protein>